<dbReference type="PANTHER" id="PTHR23028">
    <property type="entry name" value="ACETYLTRANSFERASE"/>
    <property type="match status" value="1"/>
</dbReference>
<feature type="transmembrane region" description="Helical" evidence="1">
    <location>
        <begin position="141"/>
        <end position="158"/>
    </location>
</feature>
<evidence type="ECO:0000313" key="3">
    <source>
        <dbReference type="EMBL" id="RFZ82382.1"/>
    </source>
</evidence>
<gene>
    <name evidence="3" type="ORF">DYU05_16570</name>
</gene>
<keyword evidence="3" id="KW-0808">Transferase</keyword>
<dbReference type="InterPro" id="IPR050879">
    <property type="entry name" value="Acyltransferase_3"/>
</dbReference>
<keyword evidence="1" id="KW-1133">Transmembrane helix</keyword>
<keyword evidence="1" id="KW-0472">Membrane</keyword>
<feature type="transmembrane region" description="Helical" evidence="1">
    <location>
        <begin position="318"/>
        <end position="344"/>
    </location>
</feature>
<feature type="transmembrane region" description="Helical" evidence="1">
    <location>
        <begin position="225"/>
        <end position="243"/>
    </location>
</feature>
<feature type="transmembrane region" description="Helical" evidence="1">
    <location>
        <begin position="165"/>
        <end position="182"/>
    </location>
</feature>
<dbReference type="EMBL" id="QWDE01000003">
    <property type="protein sequence ID" value="RFZ82382.1"/>
    <property type="molecule type" value="Genomic_DNA"/>
</dbReference>
<sequence>MLVIMTHWPNNSISLKFGWIGVNIFFVLSGFLITRILVNEKPKPFKQYIGNFFYKRTLRIFPVYYLFIAATSVLLMVSRYAIPQLADNVIIASGINALKNAWPSYLTYTYNIRLNLRYFFQWDDTSNQFFGHLWSLSLEEQFYLVFPFVVYFTSIATLKKIVLGLIVLCPLIRLWTAVYGVGMVTDKYWLGELLYTNTLCQADALAMGAALAIFPFTLQHPYRNFLLAAFIWLGVGLTCLYFLRKAGYFLVEGKSFGYDFPGFWFDEKTPHFLINIRAAYQYTLVNILAVCLVAPAVIKRPLFPAILQSKPVAYLGKISYGIYLFHNPLIAFFMTGGAFFGGWFKLTENPLVHIFLFILYMIILVGLAHLSYKYFEQKIISRYKTRTVGV</sequence>
<dbReference type="Proteomes" id="UP000260823">
    <property type="component" value="Unassembled WGS sequence"/>
</dbReference>
<evidence type="ECO:0000256" key="1">
    <source>
        <dbReference type="SAM" id="Phobius"/>
    </source>
</evidence>
<dbReference type="GO" id="GO:0016747">
    <property type="term" value="F:acyltransferase activity, transferring groups other than amino-acyl groups"/>
    <property type="evidence" value="ECO:0007669"/>
    <property type="project" value="InterPro"/>
</dbReference>
<keyword evidence="1" id="KW-0812">Transmembrane</keyword>
<dbReference type="Pfam" id="PF01757">
    <property type="entry name" value="Acyl_transf_3"/>
    <property type="match status" value="1"/>
</dbReference>
<feature type="transmembrane region" description="Helical" evidence="1">
    <location>
        <begin position="17"/>
        <end position="38"/>
    </location>
</feature>
<comment type="caution">
    <text evidence="3">The sequence shown here is derived from an EMBL/GenBank/DDBJ whole genome shotgun (WGS) entry which is preliminary data.</text>
</comment>
<accession>A0A3E2NN34</accession>
<feature type="transmembrane region" description="Helical" evidence="1">
    <location>
        <begin position="350"/>
        <end position="372"/>
    </location>
</feature>
<dbReference type="InterPro" id="IPR002656">
    <property type="entry name" value="Acyl_transf_3_dom"/>
</dbReference>
<dbReference type="GO" id="GO:0016020">
    <property type="term" value="C:membrane"/>
    <property type="evidence" value="ECO:0007669"/>
    <property type="project" value="TreeGrafter"/>
</dbReference>
<reference evidence="3 4" key="1">
    <citation type="submission" date="2018-08" db="EMBL/GenBank/DDBJ databases">
        <title>Mucilaginibacter terrae sp. nov., isolated from manganese diggings.</title>
        <authorList>
            <person name="Huang Y."/>
            <person name="Zhou Z."/>
        </authorList>
    </citation>
    <scope>NUCLEOTIDE SEQUENCE [LARGE SCALE GENOMIC DNA]</scope>
    <source>
        <strain evidence="3 4">ZH6</strain>
    </source>
</reference>
<evidence type="ECO:0000259" key="2">
    <source>
        <dbReference type="Pfam" id="PF01757"/>
    </source>
</evidence>
<proteinExistence type="predicted"/>
<feature type="transmembrane region" description="Helical" evidence="1">
    <location>
        <begin position="58"/>
        <end position="77"/>
    </location>
</feature>
<feature type="domain" description="Acyltransferase 3" evidence="2">
    <location>
        <begin position="2"/>
        <end position="366"/>
    </location>
</feature>
<keyword evidence="3" id="KW-0012">Acyltransferase</keyword>
<feature type="transmembrane region" description="Helical" evidence="1">
    <location>
        <begin position="279"/>
        <end position="298"/>
    </location>
</feature>
<evidence type="ECO:0000313" key="4">
    <source>
        <dbReference type="Proteomes" id="UP000260823"/>
    </source>
</evidence>
<protein>
    <submittedName>
        <fullName evidence="3">Acyltransferase</fullName>
    </submittedName>
</protein>
<dbReference type="GO" id="GO:0009103">
    <property type="term" value="P:lipopolysaccharide biosynthetic process"/>
    <property type="evidence" value="ECO:0007669"/>
    <property type="project" value="TreeGrafter"/>
</dbReference>
<name>A0A3E2NN34_9SPHI</name>
<keyword evidence="4" id="KW-1185">Reference proteome</keyword>
<dbReference type="PANTHER" id="PTHR23028:SF53">
    <property type="entry name" value="ACYL_TRANSF_3 DOMAIN-CONTAINING PROTEIN"/>
    <property type="match status" value="1"/>
</dbReference>
<feature type="transmembrane region" description="Helical" evidence="1">
    <location>
        <begin position="194"/>
        <end position="218"/>
    </location>
</feature>
<organism evidence="3 4">
    <name type="scientific">Mucilaginibacter terrenus</name>
    <dbReference type="NCBI Taxonomy" id="2482727"/>
    <lineage>
        <taxon>Bacteria</taxon>
        <taxon>Pseudomonadati</taxon>
        <taxon>Bacteroidota</taxon>
        <taxon>Sphingobacteriia</taxon>
        <taxon>Sphingobacteriales</taxon>
        <taxon>Sphingobacteriaceae</taxon>
        <taxon>Mucilaginibacter</taxon>
    </lineage>
</organism>
<dbReference type="AlphaFoldDB" id="A0A3E2NN34"/>